<dbReference type="SMART" id="SM00748">
    <property type="entry name" value="HEPN"/>
    <property type="match status" value="1"/>
</dbReference>
<dbReference type="InterPro" id="IPR007842">
    <property type="entry name" value="HEPN_dom"/>
</dbReference>
<reference evidence="2" key="1">
    <citation type="journal article" date="2020" name="mSystems">
        <title>Genome- and Community-Level Interaction Insights into Carbon Utilization and Element Cycling Functions of Hydrothermarchaeota in Hydrothermal Sediment.</title>
        <authorList>
            <person name="Zhou Z."/>
            <person name="Liu Y."/>
            <person name="Xu W."/>
            <person name="Pan J."/>
            <person name="Luo Z.H."/>
            <person name="Li M."/>
        </authorList>
    </citation>
    <scope>NUCLEOTIDE SEQUENCE [LARGE SCALE GENOMIC DNA]</scope>
    <source>
        <strain evidence="2">SpSt-769</strain>
    </source>
</reference>
<evidence type="ECO:0000259" key="1">
    <source>
        <dbReference type="PROSITE" id="PS50910"/>
    </source>
</evidence>
<organism evidence="2">
    <name type="scientific">Desulfomonile tiedjei</name>
    <dbReference type="NCBI Taxonomy" id="2358"/>
    <lineage>
        <taxon>Bacteria</taxon>
        <taxon>Pseudomonadati</taxon>
        <taxon>Thermodesulfobacteriota</taxon>
        <taxon>Desulfomonilia</taxon>
        <taxon>Desulfomonilales</taxon>
        <taxon>Desulfomonilaceae</taxon>
        <taxon>Desulfomonile</taxon>
    </lineage>
</organism>
<dbReference type="Pfam" id="PF05168">
    <property type="entry name" value="HEPN"/>
    <property type="match status" value="1"/>
</dbReference>
<dbReference type="EMBL" id="DTGT01000065">
    <property type="protein sequence ID" value="HGH60076.1"/>
    <property type="molecule type" value="Genomic_DNA"/>
</dbReference>
<dbReference type="Gene3D" id="1.20.120.330">
    <property type="entry name" value="Nucleotidyltransferases domain 2"/>
    <property type="match status" value="1"/>
</dbReference>
<accession>A0A7C4EVA7</accession>
<dbReference type="PROSITE" id="PS50910">
    <property type="entry name" value="HEPN"/>
    <property type="match status" value="1"/>
</dbReference>
<sequence length="142" mass="16518">MRSREQVIWDFVRSWLAKAESDLKAAEVLFAAPGEYGDMVGFHCQQAVEKFVKAYLVRYQIEFPKTHELTFLRTLVCRNDERLAEQLAFADWLTPFGVEIRYPGEFPAVDRKTAERALADAKRIRHLVLEALEEYLKRGRPA</sequence>
<protein>
    <submittedName>
        <fullName evidence="2">HEPN domain-containing protein</fullName>
    </submittedName>
</protein>
<name>A0A7C4EVA7_9BACT</name>
<feature type="domain" description="HEPN" evidence="1">
    <location>
        <begin position="18"/>
        <end position="124"/>
    </location>
</feature>
<dbReference type="AlphaFoldDB" id="A0A7C4EVA7"/>
<proteinExistence type="predicted"/>
<gene>
    <name evidence="2" type="ORF">ENV54_02120</name>
</gene>
<dbReference type="SUPFAM" id="SSF81593">
    <property type="entry name" value="Nucleotidyltransferase substrate binding subunit/domain"/>
    <property type="match status" value="1"/>
</dbReference>
<comment type="caution">
    <text evidence="2">The sequence shown here is derived from an EMBL/GenBank/DDBJ whole genome shotgun (WGS) entry which is preliminary data.</text>
</comment>
<evidence type="ECO:0000313" key="2">
    <source>
        <dbReference type="EMBL" id="HGH60076.1"/>
    </source>
</evidence>